<dbReference type="PROSITE" id="PS51781">
    <property type="entry name" value="SH3B"/>
    <property type="match status" value="1"/>
</dbReference>
<proteinExistence type="predicted"/>
<dbReference type="SMART" id="SM00287">
    <property type="entry name" value="SH3b"/>
    <property type="match status" value="1"/>
</dbReference>
<keyword evidence="1" id="KW-0732">Signal</keyword>
<protein>
    <recommendedName>
        <fullName evidence="2">SH3b domain-containing protein</fullName>
    </recommendedName>
</protein>
<feature type="signal peptide" evidence="1">
    <location>
        <begin position="1"/>
        <end position="18"/>
    </location>
</feature>
<evidence type="ECO:0000313" key="4">
    <source>
        <dbReference type="Proteomes" id="UP001302676"/>
    </source>
</evidence>
<keyword evidence="4" id="KW-1185">Reference proteome</keyword>
<sequence length="133" mass="14233">MQLTQLLTAALLPASILAAKATAATPDDVHDGYVLFPGTECAIVDTSATNCRTGPGTKYPVVTQLAKGTIGSFSCVKTGECVTIDGFQNCGWHLVHYKGYTCYVSGQYTDENCTLVVQNGWGLDPLFFPDFLD</sequence>
<gene>
    <name evidence="3" type="ORF">C8A04DRAFT_32923</name>
</gene>
<dbReference type="RefSeq" id="XP_062632967.1">
    <property type="nucleotide sequence ID" value="XM_062782265.1"/>
</dbReference>
<dbReference type="AlphaFoldDB" id="A0AAN6ZJD8"/>
<dbReference type="Gene3D" id="2.30.30.40">
    <property type="entry name" value="SH3 Domains"/>
    <property type="match status" value="1"/>
</dbReference>
<accession>A0AAN6ZJD8</accession>
<evidence type="ECO:0000313" key="3">
    <source>
        <dbReference type="EMBL" id="KAK4139596.1"/>
    </source>
</evidence>
<evidence type="ECO:0000256" key="1">
    <source>
        <dbReference type="SAM" id="SignalP"/>
    </source>
</evidence>
<feature type="chain" id="PRO_5043016325" description="SH3b domain-containing protein" evidence="1">
    <location>
        <begin position="19"/>
        <end position="133"/>
    </location>
</feature>
<evidence type="ECO:0000259" key="2">
    <source>
        <dbReference type="PROSITE" id="PS51781"/>
    </source>
</evidence>
<dbReference type="Proteomes" id="UP001302676">
    <property type="component" value="Unassembled WGS sequence"/>
</dbReference>
<comment type="caution">
    <text evidence="3">The sequence shown here is derived from an EMBL/GenBank/DDBJ whole genome shotgun (WGS) entry which is preliminary data.</text>
</comment>
<dbReference type="EMBL" id="MU853657">
    <property type="protein sequence ID" value="KAK4139596.1"/>
    <property type="molecule type" value="Genomic_DNA"/>
</dbReference>
<organism evidence="3 4">
    <name type="scientific">Dichotomopilus funicola</name>
    <dbReference type="NCBI Taxonomy" id="1934379"/>
    <lineage>
        <taxon>Eukaryota</taxon>
        <taxon>Fungi</taxon>
        <taxon>Dikarya</taxon>
        <taxon>Ascomycota</taxon>
        <taxon>Pezizomycotina</taxon>
        <taxon>Sordariomycetes</taxon>
        <taxon>Sordariomycetidae</taxon>
        <taxon>Sordariales</taxon>
        <taxon>Chaetomiaceae</taxon>
        <taxon>Dichotomopilus</taxon>
    </lineage>
</organism>
<name>A0AAN6ZJD8_9PEZI</name>
<feature type="domain" description="SH3b" evidence="2">
    <location>
        <begin position="39"/>
        <end position="112"/>
    </location>
</feature>
<reference evidence="3" key="1">
    <citation type="journal article" date="2023" name="Mol. Phylogenet. Evol.">
        <title>Genome-scale phylogeny and comparative genomics of the fungal order Sordariales.</title>
        <authorList>
            <person name="Hensen N."/>
            <person name="Bonometti L."/>
            <person name="Westerberg I."/>
            <person name="Brannstrom I.O."/>
            <person name="Guillou S."/>
            <person name="Cros-Aarteil S."/>
            <person name="Calhoun S."/>
            <person name="Haridas S."/>
            <person name="Kuo A."/>
            <person name="Mondo S."/>
            <person name="Pangilinan J."/>
            <person name="Riley R."/>
            <person name="LaButti K."/>
            <person name="Andreopoulos B."/>
            <person name="Lipzen A."/>
            <person name="Chen C."/>
            <person name="Yan M."/>
            <person name="Daum C."/>
            <person name="Ng V."/>
            <person name="Clum A."/>
            <person name="Steindorff A."/>
            <person name="Ohm R.A."/>
            <person name="Martin F."/>
            <person name="Silar P."/>
            <person name="Natvig D.O."/>
            <person name="Lalanne C."/>
            <person name="Gautier V."/>
            <person name="Ament-Velasquez S.L."/>
            <person name="Kruys A."/>
            <person name="Hutchinson M.I."/>
            <person name="Powell A.J."/>
            <person name="Barry K."/>
            <person name="Miller A.N."/>
            <person name="Grigoriev I.V."/>
            <person name="Debuchy R."/>
            <person name="Gladieux P."/>
            <person name="Hiltunen Thoren M."/>
            <person name="Johannesson H."/>
        </authorList>
    </citation>
    <scope>NUCLEOTIDE SEQUENCE</scope>
    <source>
        <strain evidence="3">CBS 141.50</strain>
    </source>
</reference>
<dbReference type="InterPro" id="IPR003646">
    <property type="entry name" value="SH3-like_bac-type"/>
</dbReference>
<reference evidence="3" key="2">
    <citation type="submission" date="2023-05" db="EMBL/GenBank/DDBJ databases">
        <authorList>
            <consortium name="Lawrence Berkeley National Laboratory"/>
            <person name="Steindorff A."/>
            <person name="Hensen N."/>
            <person name="Bonometti L."/>
            <person name="Westerberg I."/>
            <person name="Brannstrom I.O."/>
            <person name="Guillou S."/>
            <person name="Cros-Aarteil S."/>
            <person name="Calhoun S."/>
            <person name="Haridas S."/>
            <person name="Kuo A."/>
            <person name="Mondo S."/>
            <person name="Pangilinan J."/>
            <person name="Riley R."/>
            <person name="Labutti K."/>
            <person name="Andreopoulos B."/>
            <person name="Lipzen A."/>
            <person name="Chen C."/>
            <person name="Yanf M."/>
            <person name="Daum C."/>
            <person name="Ng V."/>
            <person name="Clum A."/>
            <person name="Ohm R."/>
            <person name="Martin F."/>
            <person name="Silar P."/>
            <person name="Natvig D."/>
            <person name="Lalanne C."/>
            <person name="Gautier V."/>
            <person name="Ament-Velasquez S.L."/>
            <person name="Kruys A."/>
            <person name="Hutchinson M.I."/>
            <person name="Powell A.J."/>
            <person name="Barry K."/>
            <person name="Miller A.N."/>
            <person name="Grigoriev I.V."/>
            <person name="Debuchy R."/>
            <person name="Gladieux P."/>
            <person name="Thoren M.H."/>
            <person name="Johannesson H."/>
        </authorList>
    </citation>
    <scope>NUCLEOTIDE SEQUENCE</scope>
    <source>
        <strain evidence="3">CBS 141.50</strain>
    </source>
</reference>
<dbReference type="GeneID" id="87818878"/>